<protein>
    <submittedName>
        <fullName evidence="5">Putative colanic acid biosynthesis acetyltransferase WcaF</fullName>
        <ecNumber evidence="5">2.3.1.-</ecNumber>
    </submittedName>
</protein>
<keyword evidence="4" id="KW-0812">Transmembrane</keyword>
<dbReference type="SUPFAM" id="SSF51161">
    <property type="entry name" value="Trimeric LpxA-like enzymes"/>
    <property type="match status" value="1"/>
</dbReference>
<dbReference type="AlphaFoldDB" id="A0A840UYL8"/>
<dbReference type="EC" id="2.3.1.-" evidence="5"/>
<keyword evidence="3" id="KW-0677">Repeat</keyword>
<keyword evidence="4" id="KW-0472">Membrane</keyword>
<feature type="transmembrane region" description="Helical" evidence="4">
    <location>
        <begin position="20"/>
        <end position="39"/>
    </location>
</feature>
<reference evidence="5 6" key="1">
    <citation type="submission" date="2020-08" db="EMBL/GenBank/DDBJ databases">
        <title>Genomic Encyclopedia of Type Strains, Phase IV (KMG-IV): sequencing the most valuable type-strain genomes for metagenomic binning, comparative biology and taxonomic classification.</title>
        <authorList>
            <person name="Goeker M."/>
        </authorList>
    </citation>
    <scope>NUCLEOTIDE SEQUENCE [LARGE SCALE GENOMIC DNA]</scope>
    <source>
        <strain evidence="5 6">YC6886</strain>
    </source>
</reference>
<dbReference type="PROSITE" id="PS00101">
    <property type="entry name" value="HEXAPEP_TRANSFERASES"/>
    <property type="match status" value="1"/>
</dbReference>
<evidence type="ECO:0000256" key="1">
    <source>
        <dbReference type="ARBA" id="ARBA00007274"/>
    </source>
</evidence>
<keyword evidence="5" id="KW-0012">Acyltransferase</keyword>
<organism evidence="5 6">
    <name type="scientific">Haloferula luteola</name>
    <dbReference type="NCBI Taxonomy" id="595692"/>
    <lineage>
        <taxon>Bacteria</taxon>
        <taxon>Pseudomonadati</taxon>
        <taxon>Verrucomicrobiota</taxon>
        <taxon>Verrucomicrobiia</taxon>
        <taxon>Verrucomicrobiales</taxon>
        <taxon>Verrucomicrobiaceae</taxon>
        <taxon>Haloferula</taxon>
    </lineage>
</organism>
<evidence type="ECO:0000256" key="4">
    <source>
        <dbReference type="SAM" id="Phobius"/>
    </source>
</evidence>
<dbReference type="PANTHER" id="PTHR23416">
    <property type="entry name" value="SIALIC ACID SYNTHASE-RELATED"/>
    <property type="match status" value="1"/>
</dbReference>
<comment type="caution">
    <text evidence="5">The sequence shown here is derived from an EMBL/GenBank/DDBJ whole genome shotgun (WGS) entry which is preliminary data.</text>
</comment>
<keyword evidence="6" id="KW-1185">Reference proteome</keyword>
<name>A0A840UYL8_9BACT</name>
<dbReference type="InterPro" id="IPR018357">
    <property type="entry name" value="Hexapep_transf_CS"/>
</dbReference>
<dbReference type="RefSeq" id="WP_184016473.1">
    <property type="nucleotide sequence ID" value="NZ_JACHFD010000004.1"/>
</dbReference>
<keyword evidence="2 5" id="KW-0808">Transferase</keyword>
<keyword evidence="4" id="KW-1133">Transmembrane helix</keyword>
<evidence type="ECO:0000313" key="5">
    <source>
        <dbReference type="EMBL" id="MBB5350835.1"/>
    </source>
</evidence>
<dbReference type="Gene3D" id="2.160.10.10">
    <property type="entry name" value="Hexapeptide repeat proteins"/>
    <property type="match status" value="1"/>
</dbReference>
<comment type="similarity">
    <text evidence="1">Belongs to the transferase hexapeptide repeat family.</text>
</comment>
<sequence>MNTQEREHQLPRTTDVRHRFPLRIQVARVIWGIAFVLFYRPFAIRLFRKWRVLILRLFGAKVSWSATIHSNVKIWAPWNLEVGPFSCIGPEVDCYNQGKIVIGANSTISQKVYLCASSHDYTSPSHPLTLNPISIGSRVWVAADAFVGPGVMIDDGVVVGARAVVVKSLDSWKVFAGNPCKFVKERKFI</sequence>
<proteinExistence type="inferred from homology"/>
<dbReference type="GO" id="GO:0005829">
    <property type="term" value="C:cytosol"/>
    <property type="evidence" value="ECO:0007669"/>
    <property type="project" value="TreeGrafter"/>
</dbReference>
<dbReference type="GO" id="GO:0008374">
    <property type="term" value="F:O-acyltransferase activity"/>
    <property type="evidence" value="ECO:0007669"/>
    <property type="project" value="TreeGrafter"/>
</dbReference>
<dbReference type="InterPro" id="IPR051159">
    <property type="entry name" value="Hexapeptide_acetyltransf"/>
</dbReference>
<evidence type="ECO:0000313" key="6">
    <source>
        <dbReference type="Proteomes" id="UP000557717"/>
    </source>
</evidence>
<gene>
    <name evidence="5" type="ORF">HNR46_001069</name>
</gene>
<dbReference type="InterPro" id="IPR011004">
    <property type="entry name" value="Trimer_LpxA-like_sf"/>
</dbReference>
<accession>A0A840UYL8</accession>
<evidence type="ECO:0000256" key="3">
    <source>
        <dbReference type="ARBA" id="ARBA00022737"/>
    </source>
</evidence>
<evidence type="ECO:0000256" key="2">
    <source>
        <dbReference type="ARBA" id="ARBA00022679"/>
    </source>
</evidence>
<dbReference type="PANTHER" id="PTHR23416:SF23">
    <property type="entry name" value="ACETYLTRANSFERASE C18B11.09C-RELATED"/>
    <property type="match status" value="1"/>
</dbReference>
<dbReference type="EMBL" id="JACHFD010000004">
    <property type="protein sequence ID" value="MBB5350835.1"/>
    <property type="molecule type" value="Genomic_DNA"/>
</dbReference>
<dbReference type="Proteomes" id="UP000557717">
    <property type="component" value="Unassembled WGS sequence"/>
</dbReference>